<protein>
    <submittedName>
        <fullName evidence="2">Uncharacterized protein</fullName>
    </submittedName>
</protein>
<feature type="region of interest" description="Disordered" evidence="1">
    <location>
        <begin position="1"/>
        <end position="43"/>
    </location>
</feature>
<feature type="compositionally biased region" description="Polar residues" evidence="1">
    <location>
        <begin position="1"/>
        <end position="40"/>
    </location>
</feature>
<sequence>MSYAISTLQDQTSNLSDNPQVSDAQAKQDKTPSNPSNKEFTPNGYGLVHHNYIYGIYQDSDLGREYEKLETKEEKREFLLTKGEKRGEVVLDTRHQAPDKTQE</sequence>
<evidence type="ECO:0000313" key="3">
    <source>
        <dbReference type="Proteomes" id="UP001521785"/>
    </source>
</evidence>
<evidence type="ECO:0000256" key="1">
    <source>
        <dbReference type="SAM" id="MobiDB-lite"/>
    </source>
</evidence>
<keyword evidence="3" id="KW-1185">Reference proteome</keyword>
<proteinExistence type="predicted"/>
<reference evidence="2 3" key="1">
    <citation type="submission" date="2024-02" db="EMBL/GenBank/DDBJ databases">
        <title>De novo assembly and annotation of 12 fungi associated with fruit tree decline syndrome in Ontario, Canada.</title>
        <authorList>
            <person name="Sulman M."/>
            <person name="Ellouze W."/>
            <person name="Ilyukhin E."/>
        </authorList>
    </citation>
    <scope>NUCLEOTIDE SEQUENCE [LARGE SCALE GENOMIC DNA]</scope>
    <source>
        <strain evidence="2 3">M42-189</strain>
    </source>
</reference>
<dbReference type="Proteomes" id="UP001521785">
    <property type="component" value="Unassembled WGS sequence"/>
</dbReference>
<accession>A0ABR3RAD3</accession>
<organism evidence="2 3">
    <name type="scientific">Paraconiothyrium brasiliense</name>
    <dbReference type="NCBI Taxonomy" id="300254"/>
    <lineage>
        <taxon>Eukaryota</taxon>
        <taxon>Fungi</taxon>
        <taxon>Dikarya</taxon>
        <taxon>Ascomycota</taxon>
        <taxon>Pezizomycotina</taxon>
        <taxon>Dothideomycetes</taxon>
        <taxon>Pleosporomycetidae</taxon>
        <taxon>Pleosporales</taxon>
        <taxon>Massarineae</taxon>
        <taxon>Didymosphaeriaceae</taxon>
        <taxon>Paraconiothyrium</taxon>
    </lineage>
</organism>
<evidence type="ECO:0000313" key="2">
    <source>
        <dbReference type="EMBL" id="KAL1601396.1"/>
    </source>
</evidence>
<dbReference type="EMBL" id="JAKJXO020000008">
    <property type="protein sequence ID" value="KAL1601396.1"/>
    <property type="molecule type" value="Genomic_DNA"/>
</dbReference>
<comment type="caution">
    <text evidence="2">The sequence shown here is derived from an EMBL/GenBank/DDBJ whole genome shotgun (WGS) entry which is preliminary data.</text>
</comment>
<gene>
    <name evidence="2" type="ORF">SLS60_006308</name>
</gene>
<name>A0ABR3RAD3_9PLEO</name>